<evidence type="ECO:0000313" key="1">
    <source>
        <dbReference type="EMBL" id="KRR09980.1"/>
    </source>
</evidence>
<evidence type="ECO:0000313" key="2">
    <source>
        <dbReference type="Proteomes" id="UP000050863"/>
    </source>
</evidence>
<sequence>MQTRIFQVSPFKYAIVFDAAILGADQIRGEFANSIQPAALSIELSNDIPTNFLREIATIADHQIASGFAGLPFNRDDLRTVLYGKFPSLPSLVRVEDVESPSITLCFERELLDDEKRSVAAFFEQWEAGWPIEFAVASSTGETAAPDSPFGRDMLRIKPVRTRTALPRFVQEDEAYWFDHVDALFEGSLNPNRVIDVERLGTTCYVDASSFPQIDLRQTILCYDTVLMSPPLIGDGEESFWRRQSLSRDDFVELAGADRVRFVLRQPEERTDVAFLHAVYQANPSAIIGRRKASALLAADLVQTADEYRFNGVADHVPELARQMAQELHLSELEIIQLLLWPSSARRSCLLPLMTSGLMSIGAFGQGRLLGDQIQRATGQDLRLEAFVASDDVHIAHAFNATLIPPLEEKSGIIMLRRLVGDRLNFYRACNTRIFAAWATNERRREEKIRLLPSMPIFDFPPHAKLRDLISLTSYQSTRRKGRALLSRLSQLPFEERESEIERLSKDLYELGVRREKRAMLLDTADDVKEVAGALIDLTLFPVRSVWNLVNKIVAVGRRIPALDNFIDDLERDTLPQRFRNTDLDFLSKIERVAVLREPVRPASD</sequence>
<proteinExistence type="predicted"/>
<name>A0A0R3LQ42_9BRAD</name>
<dbReference type="EMBL" id="LLXZ01000064">
    <property type="protein sequence ID" value="KRR09980.1"/>
    <property type="molecule type" value="Genomic_DNA"/>
</dbReference>
<gene>
    <name evidence="1" type="ORF">CQ12_06090</name>
</gene>
<keyword evidence="2" id="KW-1185">Reference proteome</keyword>
<dbReference type="Proteomes" id="UP000050863">
    <property type="component" value="Unassembled WGS sequence"/>
</dbReference>
<accession>A0A0R3LQ42</accession>
<organism evidence="1 2">
    <name type="scientific">Bradyrhizobium jicamae</name>
    <dbReference type="NCBI Taxonomy" id="280332"/>
    <lineage>
        <taxon>Bacteria</taxon>
        <taxon>Pseudomonadati</taxon>
        <taxon>Pseudomonadota</taxon>
        <taxon>Alphaproteobacteria</taxon>
        <taxon>Hyphomicrobiales</taxon>
        <taxon>Nitrobacteraceae</taxon>
        <taxon>Bradyrhizobium</taxon>
    </lineage>
</organism>
<dbReference type="AlphaFoldDB" id="A0A0R3LQ42"/>
<comment type="caution">
    <text evidence="1">The sequence shown here is derived from an EMBL/GenBank/DDBJ whole genome shotgun (WGS) entry which is preliminary data.</text>
</comment>
<protein>
    <submittedName>
        <fullName evidence="1">Uncharacterized protein</fullName>
    </submittedName>
</protein>
<reference evidence="1 2" key="1">
    <citation type="submission" date="2014-03" db="EMBL/GenBank/DDBJ databases">
        <title>Bradyrhizobium valentinum sp. nov., isolated from effective nodules of Lupinus mariae-josephae, a lupine endemic of basic-lime soils in Eastern Spain.</title>
        <authorList>
            <person name="Duran D."/>
            <person name="Rey L."/>
            <person name="Navarro A."/>
            <person name="Busquets A."/>
            <person name="Imperial J."/>
            <person name="Ruiz-Argueso T."/>
        </authorList>
    </citation>
    <scope>NUCLEOTIDE SEQUENCE [LARGE SCALE GENOMIC DNA]</scope>
    <source>
        <strain evidence="1 2">PAC68</strain>
    </source>
</reference>